<sequence>MSSPMAQMLAQSAGSGVSLSSRGSSMFDLERLEHEGSYYIQKQQLHAAYAHTALEHKCKLDIDSEPNTYHEGTIKNIRAAVAQFSHPRPVAIALDTKGPEIRTGILEGGSNNGYPLQEPNSVVISITGVQQCFDIHNRGPTMAPQLKSDWKQEI</sequence>
<evidence type="ECO:0000313" key="3">
    <source>
        <dbReference type="Proteomes" id="UP001164746"/>
    </source>
</evidence>
<protein>
    <submittedName>
        <fullName evidence="2">KPYM-like protein</fullName>
    </submittedName>
</protein>
<reference evidence="2" key="1">
    <citation type="submission" date="2022-11" db="EMBL/GenBank/DDBJ databases">
        <title>Centuries of genome instability and evolution in soft-shell clam transmissible cancer (bioRxiv).</title>
        <authorList>
            <person name="Hart S.F.M."/>
            <person name="Yonemitsu M.A."/>
            <person name="Giersch R.M."/>
            <person name="Beal B.F."/>
            <person name="Arriagada G."/>
            <person name="Davis B.W."/>
            <person name="Ostrander E.A."/>
            <person name="Goff S.P."/>
            <person name="Metzger M.J."/>
        </authorList>
    </citation>
    <scope>NUCLEOTIDE SEQUENCE</scope>
    <source>
        <strain evidence="2">MELC-2E11</strain>
        <tissue evidence="2">Siphon/mantle</tissue>
    </source>
</reference>
<evidence type="ECO:0000313" key="2">
    <source>
        <dbReference type="EMBL" id="WAR29509.1"/>
    </source>
</evidence>
<dbReference type="InterPro" id="IPR015813">
    <property type="entry name" value="Pyrv/PenolPyrv_kinase-like_dom"/>
</dbReference>
<dbReference type="InterPro" id="IPR015806">
    <property type="entry name" value="Pyrv_Knase_insert_dom_sf"/>
</dbReference>
<dbReference type="Proteomes" id="UP001164746">
    <property type="component" value="Chromosome 16"/>
</dbReference>
<dbReference type="InterPro" id="IPR015793">
    <property type="entry name" value="Pyrv_Knase_brl"/>
</dbReference>
<organism evidence="2 3">
    <name type="scientific">Mya arenaria</name>
    <name type="common">Soft-shell clam</name>
    <dbReference type="NCBI Taxonomy" id="6604"/>
    <lineage>
        <taxon>Eukaryota</taxon>
        <taxon>Metazoa</taxon>
        <taxon>Spiralia</taxon>
        <taxon>Lophotrochozoa</taxon>
        <taxon>Mollusca</taxon>
        <taxon>Bivalvia</taxon>
        <taxon>Autobranchia</taxon>
        <taxon>Heteroconchia</taxon>
        <taxon>Euheterodonta</taxon>
        <taxon>Imparidentia</taxon>
        <taxon>Neoheterodontei</taxon>
        <taxon>Myida</taxon>
        <taxon>Myoidea</taxon>
        <taxon>Myidae</taxon>
        <taxon>Mya</taxon>
    </lineage>
</organism>
<dbReference type="Gene3D" id="2.40.33.10">
    <property type="entry name" value="PK beta-barrel domain-like"/>
    <property type="match status" value="1"/>
</dbReference>
<dbReference type="EMBL" id="CP111027">
    <property type="protein sequence ID" value="WAR29509.1"/>
    <property type="molecule type" value="Genomic_DNA"/>
</dbReference>
<name>A0ABY7G7X3_MYAAR</name>
<gene>
    <name evidence="2" type="ORF">MAR_003077</name>
</gene>
<evidence type="ECO:0000259" key="1">
    <source>
        <dbReference type="Pfam" id="PF00224"/>
    </source>
</evidence>
<accession>A0ABY7G7X3</accession>
<proteinExistence type="predicted"/>
<dbReference type="SUPFAM" id="SSF51621">
    <property type="entry name" value="Phosphoenolpyruvate/pyruvate domain"/>
    <property type="match status" value="1"/>
</dbReference>
<dbReference type="InterPro" id="IPR040442">
    <property type="entry name" value="Pyrv_kinase-like_dom_sf"/>
</dbReference>
<dbReference type="Pfam" id="PF00224">
    <property type="entry name" value="PK"/>
    <property type="match status" value="1"/>
</dbReference>
<keyword evidence="3" id="KW-1185">Reference proteome</keyword>
<dbReference type="Gene3D" id="3.20.20.60">
    <property type="entry name" value="Phosphoenolpyruvate-binding domains"/>
    <property type="match status" value="1"/>
</dbReference>
<feature type="domain" description="Pyruvate kinase barrel" evidence="1">
    <location>
        <begin position="68"/>
        <end position="126"/>
    </location>
</feature>